<accession>A0ABN8P694</accession>
<feature type="region of interest" description="Disordered" evidence="1">
    <location>
        <begin position="84"/>
        <end position="103"/>
    </location>
</feature>
<evidence type="ECO:0000256" key="1">
    <source>
        <dbReference type="SAM" id="MobiDB-lite"/>
    </source>
</evidence>
<keyword evidence="3" id="KW-1185">Reference proteome</keyword>
<dbReference type="EMBL" id="CALNXK010000054">
    <property type="protein sequence ID" value="CAH3134530.1"/>
    <property type="molecule type" value="Genomic_DNA"/>
</dbReference>
<proteinExistence type="predicted"/>
<dbReference type="SUPFAM" id="SSF101898">
    <property type="entry name" value="NHL repeat"/>
    <property type="match status" value="1"/>
</dbReference>
<sequence length="686" mass="76582">MSAIVATVLKGTIGLLIKKGLKRASEKLKDGDVTDQQLQSWIMDETDNVKSKLDAMARKDLGASISFFREGLVLLDKAMDARTRDEGGSKNVKGANQVKSSTKVSPEAAKKGRFWSKWFSSVASPTKSLVDQGKNELSLITREMDAEAIVDAKKRFEDARRKATEAFNNEVLSPLDRILAMGVRLMATILEKVETPVSTLDACISGLNELHSMPFVTENFSFEIEKGIKSRFSKVERRQIISSVCQINRTIYDFTLLVGSEEWIIFWPCIETGQEKVDPLRDSRVANILCKQEISDCSLAWSFGQESEQELQNLKSAVSIATNTLGQFLVADSTGNECVKIFDATGKFVKSFSPTEDKRIIHNRKIIAVGTDNDDNIYVLMTKNEKAERVSMASMLLFNHHAQLKHHFTFDVQFEAVTTKATASGLLLVPGHLSLGGRTTSKNVMANADKHYAMIVDKRGNRMDRLCDDTLGRIRDIAVADNCVMVLDWYSSNVFVFADKSAGKEYRPTSTCQEKSRRCEFHLSGNDKEDLPFSRFSKIRNFPVGKVAQKRENTGSRNPTDVVACGNIHFSSLLAAGDVSSARNGGCSFLKKLKRHVLFKLEQRTRRRKKFSLNRRKEKSNGDLLFSTLFNLSDFTKLISSYDICYYFSESPSTISENHSNFPAAFALVEKATKPGSAMTVLAVSH</sequence>
<evidence type="ECO:0000313" key="2">
    <source>
        <dbReference type="EMBL" id="CAH3134530.1"/>
    </source>
</evidence>
<gene>
    <name evidence="2" type="ORF">PLOB_00037412</name>
</gene>
<reference evidence="2 3" key="1">
    <citation type="submission" date="2022-05" db="EMBL/GenBank/DDBJ databases">
        <authorList>
            <consortium name="Genoscope - CEA"/>
            <person name="William W."/>
        </authorList>
    </citation>
    <scope>NUCLEOTIDE SEQUENCE [LARGE SCALE GENOMIC DNA]</scope>
</reference>
<dbReference type="Gene3D" id="2.120.10.30">
    <property type="entry name" value="TolB, C-terminal domain"/>
    <property type="match status" value="1"/>
</dbReference>
<name>A0ABN8P694_9CNID</name>
<organism evidence="2 3">
    <name type="scientific">Porites lobata</name>
    <dbReference type="NCBI Taxonomy" id="104759"/>
    <lineage>
        <taxon>Eukaryota</taxon>
        <taxon>Metazoa</taxon>
        <taxon>Cnidaria</taxon>
        <taxon>Anthozoa</taxon>
        <taxon>Hexacorallia</taxon>
        <taxon>Scleractinia</taxon>
        <taxon>Fungiina</taxon>
        <taxon>Poritidae</taxon>
        <taxon>Porites</taxon>
    </lineage>
</organism>
<protein>
    <submittedName>
        <fullName evidence="2">Uncharacterized protein</fullName>
    </submittedName>
</protein>
<comment type="caution">
    <text evidence="2">The sequence shown here is derived from an EMBL/GenBank/DDBJ whole genome shotgun (WGS) entry which is preliminary data.</text>
</comment>
<evidence type="ECO:0000313" key="3">
    <source>
        <dbReference type="Proteomes" id="UP001159405"/>
    </source>
</evidence>
<dbReference type="InterPro" id="IPR011042">
    <property type="entry name" value="6-blade_b-propeller_TolB-like"/>
</dbReference>
<dbReference type="Proteomes" id="UP001159405">
    <property type="component" value="Unassembled WGS sequence"/>
</dbReference>